<dbReference type="GO" id="GO:0086010">
    <property type="term" value="P:membrane depolarization during action potential"/>
    <property type="evidence" value="ECO:0007669"/>
    <property type="project" value="TreeGrafter"/>
</dbReference>
<dbReference type="GeneID" id="17281840"/>
<dbReference type="InterPro" id="IPR005821">
    <property type="entry name" value="Ion_trans_dom"/>
</dbReference>
<evidence type="ECO:0000256" key="3">
    <source>
        <dbReference type="ARBA" id="ARBA00022989"/>
    </source>
</evidence>
<dbReference type="Proteomes" id="UP000013827">
    <property type="component" value="Unassembled WGS sequence"/>
</dbReference>
<keyword evidence="4 6" id="KW-0472">Membrane</keyword>
<dbReference type="PANTHER" id="PTHR10037">
    <property type="entry name" value="VOLTAGE-GATED CATION CHANNEL CALCIUM AND SODIUM"/>
    <property type="match status" value="1"/>
</dbReference>
<dbReference type="STRING" id="2903.R1FC54"/>
<dbReference type="PaxDb" id="2903-EOD36570"/>
<dbReference type="KEGG" id="ehx:EMIHUDRAFT_122505"/>
<evidence type="ECO:0000256" key="5">
    <source>
        <dbReference type="SAM" id="MobiDB-lite"/>
    </source>
</evidence>
<reference evidence="8" key="2">
    <citation type="submission" date="2024-10" db="UniProtKB">
        <authorList>
            <consortium name="EnsemblProtists"/>
        </authorList>
    </citation>
    <scope>IDENTIFICATION</scope>
</reference>
<dbReference type="InterPro" id="IPR027359">
    <property type="entry name" value="Volt_channel_dom_sf"/>
</dbReference>
<evidence type="ECO:0000256" key="1">
    <source>
        <dbReference type="ARBA" id="ARBA00004141"/>
    </source>
</evidence>
<feature type="region of interest" description="Disordered" evidence="5">
    <location>
        <begin position="1"/>
        <end position="26"/>
    </location>
</feature>
<dbReference type="AlphaFoldDB" id="A0A0D3KLD5"/>
<accession>A0A0D3KLD5</accession>
<evidence type="ECO:0000256" key="6">
    <source>
        <dbReference type="SAM" id="Phobius"/>
    </source>
</evidence>
<dbReference type="SUPFAM" id="SSF81324">
    <property type="entry name" value="Voltage-gated potassium channels"/>
    <property type="match status" value="1"/>
</dbReference>
<feature type="domain" description="Ion transport" evidence="7">
    <location>
        <begin position="91"/>
        <end position="207"/>
    </location>
</feature>
<feature type="compositionally biased region" description="Polar residues" evidence="5">
    <location>
        <begin position="1"/>
        <end position="22"/>
    </location>
</feature>
<proteinExistence type="predicted"/>
<dbReference type="HOGENOM" id="CLU_1329363_0_0_1"/>
<dbReference type="GO" id="GO:0005248">
    <property type="term" value="F:voltage-gated sodium channel activity"/>
    <property type="evidence" value="ECO:0007669"/>
    <property type="project" value="TreeGrafter"/>
</dbReference>
<sequence length="207" mass="23455">MMTAELQSTVESEPSDQTSDSESLCVDGPPACEAAPAGAQRQGTALFDEALRRARTASLAEDQQPYAQVVYWCVGRAAPVRRHCIAMLQSPWFDRTIMLLIGINTLLLICVPAASKWQYWAHRELVLNATTPGGCGPDDPWLEGNHGGPGYWDELRRYDRQADELYYVEVIFLALFMFEMLVKMIAMGFVLERRSYLRDAWNWLDMI</sequence>
<dbReference type="RefSeq" id="XP_005788999.1">
    <property type="nucleotide sequence ID" value="XM_005788942.1"/>
</dbReference>
<dbReference type="Pfam" id="PF00520">
    <property type="entry name" value="Ion_trans"/>
    <property type="match status" value="1"/>
</dbReference>
<dbReference type="PANTHER" id="PTHR10037:SF62">
    <property type="entry name" value="SODIUM CHANNEL PROTEIN 60E"/>
    <property type="match status" value="1"/>
</dbReference>
<dbReference type="InterPro" id="IPR043203">
    <property type="entry name" value="VGCC_Ca_Na"/>
</dbReference>
<feature type="transmembrane region" description="Helical" evidence="6">
    <location>
        <begin position="165"/>
        <end position="191"/>
    </location>
</feature>
<evidence type="ECO:0000259" key="7">
    <source>
        <dbReference type="Pfam" id="PF00520"/>
    </source>
</evidence>
<dbReference type="Gene3D" id="1.20.120.350">
    <property type="entry name" value="Voltage-gated potassium channels. Chain C"/>
    <property type="match status" value="1"/>
</dbReference>
<evidence type="ECO:0000256" key="4">
    <source>
        <dbReference type="ARBA" id="ARBA00023136"/>
    </source>
</evidence>
<keyword evidence="2 6" id="KW-0812">Transmembrane</keyword>
<keyword evidence="9" id="KW-1185">Reference proteome</keyword>
<comment type="subcellular location">
    <subcellularLocation>
        <location evidence="1">Membrane</location>
        <topology evidence="1">Multi-pass membrane protein</topology>
    </subcellularLocation>
</comment>
<evidence type="ECO:0000313" key="9">
    <source>
        <dbReference type="Proteomes" id="UP000013827"/>
    </source>
</evidence>
<dbReference type="EnsemblProtists" id="EOD36570">
    <property type="protein sequence ID" value="EOD36570"/>
    <property type="gene ID" value="EMIHUDRAFT_122505"/>
</dbReference>
<feature type="transmembrane region" description="Helical" evidence="6">
    <location>
        <begin position="97"/>
        <end position="115"/>
    </location>
</feature>
<evidence type="ECO:0000313" key="8">
    <source>
        <dbReference type="EnsemblProtists" id="EOD36570"/>
    </source>
</evidence>
<organism evidence="8 9">
    <name type="scientific">Emiliania huxleyi (strain CCMP1516)</name>
    <dbReference type="NCBI Taxonomy" id="280463"/>
    <lineage>
        <taxon>Eukaryota</taxon>
        <taxon>Haptista</taxon>
        <taxon>Haptophyta</taxon>
        <taxon>Prymnesiophyceae</taxon>
        <taxon>Isochrysidales</taxon>
        <taxon>Noelaerhabdaceae</taxon>
        <taxon>Emiliania</taxon>
    </lineage>
</organism>
<dbReference type="GO" id="GO:0001518">
    <property type="term" value="C:voltage-gated sodium channel complex"/>
    <property type="evidence" value="ECO:0007669"/>
    <property type="project" value="TreeGrafter"/>
</dbReference>
<evidence type="ECO:0000256" key="2">
    <source>
        <dbReference type="ARBA" id="ARBA00022692"/>
    </source>
</evidence>
<reference evidence="9" key="1">
    <citation type="journal article" date="2013" name="Nature">
        <title>Pan genome of the phytoplankton Emiliania underpins its global distribution.</title>
        <authorList>
            <person name="Read B.A."/>
            <person name="Kegel J."/>
            <person name="Klute M.J."/>
            <person name="Kuo A."/>
            <person name="Lefebvre S.C."/>
            <person name="Maumus F."/>
            <person name="Mayer C."/>
            <person name="Miller J."/>
            <person name="Monier A."/>
            <person name="Salamov A."/>
            <person name="Young J."/>
            <person name="Aguilar M."/>
            <person name="Claverie J.M."/>
            <person name="Frickenhaus S."/>
            <person name="Gonzalez K."/>
            <person name="Herman E.K."/>
            <person name="Lin Y.C."/>
            <person name="Napier J."/>
            <person name="Ogata H."/>
            <person name="Sarno A.F."/>
            <person name="Shmutz J."/>
            <person name="Schroeder D."/>
            <person name="de Vargas C."/>
            <person name="Verret F."/>
            <person name="von Dassow P."/>
            <person name="Valentin K."/>
            <person name="Van de Peer Y."/>
            <person name="Wheeler G."/>
            <person name="Dacks J.B."/>
            <person name="Delwiche C.F."/>
            <person name="Dyhrman S.T."/>
            <person name="Glockner G."/>
            <person name="John U."/>
            <person name="Richards T."/>
            <person name="Worden A.Z."/>
            <person name="Zhang X."/>
            <person name="Grigoriev I.V."/>
            <person name="Allen A.E."/>
            <person name="Bidle K."/>
            <person name="Borodovsky M."/>
            <person name="Bowler C."/>
            <person name="Brownlee C."/>
            <person name="Cock J.M."/>
            <person name="Elias M."/>
            <person name="Gladyshev V.N."/>
            <person name="Groth M."/>
            <person name="Guda C."/>
            <person name="Hadaegh A."/>
            <person name="Iglesias-Rodriguez M.D."/>
            <person name="Jenkins J."/>
            <person name="Jones B.M."/>
            <person name="Lawson T."/>
            <person name="Leese F."/>
            <person name="Lindquist E."/>
            <person name="Lobanov A."/>
            <person name="Lomsadze A."/>
            <person name="Malik S.B."/>
            <person name="Marsh M.E."/>
            <person name="Mackinder L."/>
            <person name="Mock T."/>
            <person name="Mueller-Roeber B."/>
            <person name="Pagarete A."/>
            <person name="Parker M."/>
            <person name="Probert I."/>
            <person name="Quesneville H."/>
            <person name="Raines C."/>
            <person name="Rensing S.A."/>
            <person name="Riano-Pachon D.M."/>
            <person name="Richier S."/>
            <person name="Rokitta S."/>
            <person name="Shiraiwa Y."/>
            <person name="Soanes D.M."/>
            <person name="van der Giezen M."/>
            <person name="Wahlund T.M."/>
            <person name="Williams B."/>
            <person name="Wilson W."/>
            <person name="Wolfe G."/>
            <person name="Wurch L.L."/>
        </authorList>
    </citation>
    <scope>NUCLEOTIDE SEQUENCE</scope>
</reference>
<protein>
    <recommendedName>
        <fullName evidence="7">Ion transport domain-containing protein</fullName>
    </recommendedName>
</protein>
<keyword evidence="3 6" id="KW-1133">Transmembrane helix</keyword>
<name>A0A0D3KLD5_EMIH1</name>
<dbReference type="eggNOG" id="KOG2301">
    <property type="taxonomic scope" value="Eukaryota"/>
</dbReference>